<feature type="transmembrane region" description="Helical" evidence="13">
    <location>
        <begin position="54"/>
        <end position="73"/>
    </location>
</feature>
<dbReference type="PANTHER" id="PTHR35864:SF1">
    <property type="entry name" value="ZINC METALLOPROTEASE YWHC-RELATED"/>
    <property type="match status" value="1"/>
</dbReference>
<dbReference type="GO" id="GO:0008237">
    <property type="term" value="F:metallopeptidase activity"/>
    <property type="evidence" value="ECO:0007669"/>
    <property type="project" value="UniProtKB-KW"/>
</dbReference>
<feature type="transmembrane region" description="Helical" evidence="13">
    <location>
        <begin position="178"/>
        <end position="211"/>
    </location>
</feature>
<keyword evidence="16" id="KW-1185">Reference proteome</keyword>
<evidence type="ECO:0000256" key="11">
    <source>
        <dbReference type="ARBA" id="ARBA00023049"/>
    </source>
</evidence>
<evidence type="ECO:0000256" key="7">
    <source>
        <dbReference type="ARBA" id="ARBA00022723"/>
    </source>
</evidence>
<dbReference type="RefSeq" id="WP_129603992.1">
    <property type="nucleotide sequence ID" value="NZ_PRLL01000002.1"/>
</dbReference>
<name>A0ABY0FKF0_9BACT</name>
<reference evidence="15 16" key="1">
    <citation type="journal article" date="2018" name="bioRxiv">
        <title>Evidence of independent acquisition and adaption of ultra-small bacteria to human hosts across the highly diverse yet reduced genomes of the phylum Saccharibacteria.</title>
        <authorList>
            <person name="McLean J.S."/>
            <person name="Bor B."/>
            <person name="To T.T."/>
            <person name="Liu Q."/>
            <person name="Kearns K.A."/>
            <person name="Solden L.M."/>
            <person name="Wrighton K.C."/>
            <person name="He X."/>
            <person name="Shi W."/>
        </authorList>
    </citation>
    <scope>NUCLEOTIDE SEQUENCE [LARGE SCALE GENOMIC DNA]</scope>
    <source>
        <strain evidence="15 16">TM7_KMM_G3_1_HOT_351</strain>
    </source>
</reference>
<protein>
    <submittedName>
        <fullName evidence="15">Zinc metalloprotease Rip2</fullName>
    </submittedName>
</protein>
<keyword evidence="6 13" id="KW-0812">Transmembrane</keyword>
<evidence type="ECO:0000313" key="15">
    <source>
        <dbReference type="EMBL" id="RYC73877.1"/>
    </source>
</evidence>
<comment type="similarity">
    <text evidence="3">Belongs to the peptidase M50B family.</text>
</comment>
<keyword evidence="11 15" id="KW-0482">Metalloprotease</keyword>
<keyword evidence="5" id="KW-0645">Protease</keyword>
<accession>A0ABY0FKF0</accession>
<proteinExistence type="inferred from homology"/>
<sequence>MNFDIFAIIIVFIIILFSMVLHEMAHAYTAYFLGDNTAKEEGRLSLNPFSHIDPVMSIIVPLLLFISGGPIFGGAKPVPVAQKRLKGGEWGMALVAFSGPFVNFLIALVGFLIGYLSGGLVAGGYIGLFFKQLVLANLGFMIFNLLPIPPLDGSRIAYALAPDFIRDLFDRIEKGMGVFMVLILVYVFGNSLSIFTSSIMVSILKFFYFIVGVK</sequence>
<dbReference type="Pfam" id="PF02163">
    <property type="entry name" value="Peptidase_M50"/>
    <property type="match status" value="1"/>
</dbReference>
<dbReference type="Proteomes" id="UP001191004">
    <property type="component" value="Unassembled WGS sequence"/>
</dbReference>
<keyword evidence="10 13" id="KW-1133">Transmembrane helix</keyword>
<evidence type="ECO:0000256" key="1">
    <source>
        <dbReference type="ARBA" id="ARBA00001947"/>
    </source>
</evidence>
<evidence type="ECO:0000259" key="14">
    <source>
        <dbReference type="Pfam" id="PF02163"/>
    </source>
</evidence>
<keyword evidence="12 13" id="KW-0472">Membrane</keyword>
<evidence type="ECO:0000256" key="2">
    <source>
        <dbReference type="ARBA" id="ARBA00004651"/>
    </source>
</evidence>
<evidence type="ECO:0000313" key="16">
    <source>
        <dbReference type="Proteomes" id="UP001191004"/>
    </source>
</evidence>
<evidence type="ECO:0000256" key="13">
    <source>
        <dbReference type="SAM" id="Phobius"/>
    </source>
</evidence>
<dbReference type="InterPro" id="IPR052348">
    <property type="entry name" value="Metallopeptidase_M50B"/>
</dbReference>
<evidence type="ECO:0000256" key="8">
    <source>
        <dbReference type="ARBA" id="ARBA00022801"/>
    </source>
</evidence>
<dbReference type="InterPro" id="IPR044537">
    <property type="entry name" value="Rip2-like"/>
</dbReference>
<keyword evidence="9" id="KW-0862">Zinc</keyword>
<gene>
    <name evidence="15" type="primary">rip2</name>
    <name evidence="15" type="ORF">G3KMM_00101</name>
</gene>
<keyword evidence="4" id="KW-1003">Cell membrane</keyword>
<feature type="transmembrane region" description="Helical" evidence="13">
    <location>
        <begin position="94"/>
        <end position="116"/>
    </location>
</feature>
<reference evidence="15 16" key="2">
    <citation type="journal article" date="2020" name="Cell Rep.">
        <title>Acquisition and Adaptation of Ultra-small Parasitic Reduced Genome Bacteria to Mammalian Hosts.</title>
        <authorList>
            <person name="McLean J.S."/>
            <person name="Bor B."/>
            <person name="Kerns K.A."/>
            <person name="Liu Q."/>
            <person name="To T.T."/>
            <person name="Solden L."/>
            <person name="Hendrickson E.L."/>
            <person name="Wrighton K."/>
            <person name="Shi W."/>
            <person name="He X."/>
        </authorList>
    </citation>
    <scope>NUCLEOTIDE SEQUENCE [LARGE SCALE GENOMIC DNA]</scope>
    <source>
        <strain evidence="15 16">TM7_KMM_G3_1_HOT_351</strain>
    </source>
</reference>
<evidence type="ECO:0000256" key="5">
    <source>
        <dbReference type="ARBA" id="ARBA00022670"/>
    </source>
</evidence>
<feature type="transmembrane region" description="Helical" evidence="13">
    <location>
        <begin position="7"/>
        <end position="34"/>
    </location>
</feature>
<evidence type="ECO:0000256" key="12">
    <source>
        <dbReference type="ARBA" id="ARBA00023136"/>
    </source>
</evidence>
<comment type="cofactor">
    <cofactor evidence="1">
        <name>Zn(2+)</name>
        <dbReference type="ChEBI" id="CHEBI:29105"/>
    </cofactor>
</comment>
<evidence type="ECO:0000256" key="4">
    <source>
        <dbReference type="ARBA" id="ARBA00022475"/>
    </source>
</evidence>
<dbReference type="EMBL" id="PRLL01000002">
    <property type="protein sequence ID" value="RYC73877.1"/>
    <property type="molecule type" value="Genomic_DNA"/>
</dbReference>
<comment type="subcellular location">
    <subcellularLocation>
        <location evidence="2">Cell membrane</location>
        <topology evidence="2">Multi-pass membrane protein</topology>
    </subcellularLocation>
</comment>
<organism evidence="15 16">
    <name type="scientific">Candidatus Nanosyncoccus nanoralicus</name>
    <dbReference type="NCBI Taxonomy" id="2171996"/>
    <lineage>
        <taxon>Bacteria</taxon>
        <taxon>Candidatus Saccharimonadota</taxon>
        <taxon>Candidatus Nanosyncoccalia</taxon>
        <taxon>Candidatus Nanosyncoccales</taxon>
        <taxon>Candidatus Nanosyncoccaceae</taxon>
        <taxon>Candidatus Nanosyncoccus</taxon>
    </lineage>
</organism>
<evidence type="ECO:0000256" key="10">
    <source>
        <dbReference type="ARBA" id="ARBA00022989"/>
    </source>
</evidence>
<keyword evidence="8" id="KW-0378">Hydrolase</keyword>
<feature type="transmembrane region" description="Helical" evidence="13">
    <location>
        <begin position="122"/>
        <end position="146"/>
    </location>
</feature>
<dbReference type="InterPro" id="IPR008915">
    <property type="entry name" value="Peptidase_M50"/>
</dbReference>
<evidence type="ECO:0000256" key="6">
    <source>
        <dbReference type="ARBA" id="ARBA00022692"/>
    </source>
</evidence>
<comment type="caution">
    <text evidence="15">The sequence shown here is derived from an EMBL/GenBank/DDBJ whole genome shotgun (WGS) entry which is preliminary data.</text>
</comment>
<dbReference type="PANTHER" id="PTHR35864">
    <property type="entry name" value="ZINC METALLOPROTEASE MJ0611-RELATED"/>
    <property type="match status" value="1"/>
</dbReference>
<evidence type="ECO:0000256" key="3">
    <source>
        <dbReference type="ARBA" id="ARBA00007931"/>
    </source>
</evidence>
<feature type="domain" description="Peptidase M50" evidence="14">
    <location>
        <begin position="129"/>
        <end position="184"/>
    </location>
</feature>
<evidence type="ECO:0000256" key="9">
    <source>
        <dbReference type="ARBA" id="ARBA00022833"/>
    </source>
</evidence>
<keyword evidence="7" id="KW-0479">Metal-binding</keyword>
<dbReference type="CDD" id="cd06158">
    <property type="entry name" value="S2P-M50_like_1"/>
    <property type="match status" value="1"/>
</dbReference>